<dbReference type="InterPro" id="IPR019684">
    <property type="entry name" value="HofP"/>
</dbReference>
<dbReference type="Proteomes" id="UP000275331">
    <property type="component" value="Unassembled WGS sequence"/>
</dbReference>
<feature type="signal peptide" evidence="1">
    <location>
        <begin position="1"/>
        <end position="18"/>
    </location>
</feature>
<sequence length="130" mass="14280">MRNSIATLSLLCCLAADAAPRDPFQPPVNNCPYAQWETWRFHGAVGNASAIKALIENPEGKWLRVSPNQNLSAELQVKDITTDAMVLAIPAGCDNGEIRWQRKEKFYGKDVQISRADAAPTGRNSRKAGK</sequence>
<protein>
    <submittedName>
        <fullName evidence="2">DUF2531 family protein</fullName>
    </submittedName>
</protein>
<evidence type="ECO:0000256" key="1">
    <source>
        <dbReference type="SAM" id="SignalP"/>
    </source>
</evidence>
<dbReference type="OrthoDB" id="6562856at2"/>
<comment type="caution">
    <text evidence="2">The sequence shown here is derived from an EMBL/GenBank/DDBJ whole genome shotgun (WGS) entry which is preliminary data.</text>
</comment>
<proteinExistence type="predicted"/>
<evidence type="ECO:0000313" key="3">
    <source>
        <dbReference type="Proteomes" id="UP000275331"/>
    </source>
</evidence>
<reference evidence="2 3" key="1">
    <citation type="submission" date="2018-10" db="EMBL/GenBank/DDBJ databases">
        <title>Transmission dynamics of multidrug resistant bacteria on intensive care unit surfaces.</title>
        <authorList>
            <person name="D'Souza A.W."/>
            <person name="Potter R.F."/>
            <person name="Wallace M."/>
            <person name="Shupe A."/>
            <person name="Patel S."/>
            <person name="Sun S."/>
            <person name="Gul D."/>
            <person name="Kwon J.H."/>
            <person name="Andleeb S."/>
            <person name="Burnham C.-A.D."/>
            <person name="Dantas G."/>
        </authorList>
    </citation>
    <scope>NUCLEOTIDE SEQUENCE [LARGE SCALE GENOMIC DNA]</scope>
    <source>
        <strain evidence="2 3">AS_373</strain>
    </source>
</reference>
<dbReference type="EMBL" id="RHXB01000003">
    <property type="protein sequence ID" value="RSE27821.1"/>
    <property type="molecule type" value="Genomic_DNA"/>
</dbReference>
<accession>A0A3R9FVH6</accession>
<name>A0A3R9FVH6_9ENTR</name>
<organism evidence="2 3">
    <name type="scientific">Atlantibacter subterraneus</name>
    <dbReference type="NCBI Taxonomy" id="255519"/>
    <lineage>
        <taxon>Bacteria</taxon>
        <taxon>Pseudomonadati</taxon>
        <taxon>Pseudomonadota</taxon>
        <taxon>Gammaproteobacteria</taxon>
        <taxon>Enterobacterales</taxon>
        <taxon>Enterobacteriaceae</taxon>
        <taxon>Atlantibacter</taxon>
    </lineage>
</organism>
<evidence type="ECO:0000313" key="2">
    <source>
        <dbReference type="EMBL" id="RSE27821.1"/>
    </source>
</evidence>
<dbReference type="RefSeq" id="WP_125292557.1">
    <property type="nucleotide sequence ID" value="NZ_DAIRID010000074.1"/>
</dbReference>
<keyword evidence="1" id="KW-0732">Signal</keyword>
<feature type="chain" id="PRO_5018783709" evidence="1">
    <location>
        <begin position="19"/>
        <end position="130"/>
    </location>
</feature>
<dbReference type="Pfam" id="PF10748">
    <property type="entry name" value="HofP"/>
    <property type="match status" value="1"/>
</dbReference>
<dbReference type="AlphaFoldDB" id="A0A3R9FVH6"/>
<gene>
    <name evidence="2" type="ORF">EGT71_05360</name>
</gene>